<dbReference type="Proteomes" id="UP000024635">
    <property type="component" value="Unassembled WGS sequence"/>
</dbReference>
<reference evidence="3" key="1">
    <citation type="journal article" date="2015" name="Nat. Genet.">
        <title>The genome and transcriptome of the zoonotic hookworm Ancylostoma ceylanicum identify infection-specific gene families.</title>
        <authorList>
            <person name="Schwarz E.M."/>
            <person name="Hu Y."/>
            <person name="Antoshechkin I."/>
            <person name="Miller M.M."/>
            <person name="Sternberg P.W."/>
            <person name="Aroian R.V."/>
        </authorList>
    </citation>
    <scope>NUCLEOTIDE SEQUENCE</scope>
    <source>
        <strain evidence="3">HY135</strain>
    </source>
</reference>
<keyword evidence="3" id="KW-1185">Reference proteome</keyword>
<feature type="region of interest" description="Disordered" evidence="1">
    <location>
        <begin position="1"/>
        <end position="20"/>
    </location>
</feature>
<gene>
    <name evidence="2" type="primary">Acey_s0031.g2309</name>
    <name evidence="2" type="ORF">Y032_0031g2309</name>
</gene>
<proteinExistence type="predicted"/>
<organism evidence="2 3">
    <name type="scientific">Ancylostoma ceylanicum</name>
    <dbReference type="NCBI Taxonomy" id="53326"/>
    <lineage>
        <taxon>Eukaryota</taxon>
        <taxon>Metazoa</taxon>
        <taxon>Ecdysozoa</taxon>
        <taxon>Nematoda</taxon>
        <taxon>Chromadorea</taxon>
        <taxon>Rhabditida</taxon>
        <taxon>Rhabditina</taxon>
        <taxon>Rhabditomorpha</taxon>
        <taxon>Strongyloidea</taxon>
        <taxon>Ancylostomatidae</taxon>
        <taxon>Ancylostomatinae</taxon>
        <taxon>Ancylostoma</taxon>
    </lineage>
</organism>
<dbReference type="AlphaFoldDB" id="A0A016UQR4"/>
<evidence type="ECO:0000256" key="1">
    <source>
        <dbReference type="SAM" id="MobiDB-lite"/>
    </source>
</evidence>
<sequence length="69" mass="8132">MSKLVGHRFSRGGQPAHARTAPPMWSVSCTLDPPKNRVFVTFVTFYIYFWNQRGKEIKDLWMTLSRETR</sequence>
<dbReference type="EMBL" id="JARK01001367">
    <property type="protein sequence ID" value="EYC17172.1"/>
    <property type="molecule type" value="Genomic_DNA"/>
</dbReference>
<evidence type="ECO:0000313" key="3">
    <source>
        <dbReference type="Proteomes" id="UP000024635"/>
    </source>
</evidence>
<accession>A0A016UQR4</accession>
<feature type="compositionally biased region" description="Basic residues" evidence="1">
    <location>
        <begin position="1"/>
        <end position="10"/>
    </location>
</feature>
<protein>
    <submittedName>
        <fullName evidence="2">Uncharacterized protein</fullName>
    </submittedName>
</protein>
<name>A0A016UQR4_9BILA</name>
<evidence type="ECO:0000313" key="2">
    <source>
        <dbReference type="EMBL" id="EYC17172.1"/>
    </source>
</evidence>
<comment type="caution">
    <text evidence="2">The sequence shown here is derived from an EMBL/GenBank/DDBJ whole genome shotgun (WGS) entry which is preliminary data.</text>
</comment>